<keyword evidence="2" id="KW-1185">Reference proteome</keyword>
<organism evidence="1 2">
    <name type="scientific">Thermanaerosceptrum fracticalcis</name>
    <dbReference type="NCBI Taxonomy" id="1712410"/>
    <lineage>
        <taxon>Bacteria</taxon>
        <taxon>Bacillati</taxon>
        <taxon>Bacillota</taxon>
        <taxon>Clostridia</taxon>
        <taxon>Eubacteriales</taxon>
        <taxon>Peptococcaceae</taxon>
        <taxon>Thermanaerosceptrum</taxon>
    </lineage>
</organism>
<protein>
    <recommendedName>
        <fullName evidence="3">Type II toxin-antitoxin system RelE/ParE family toxin</fullName>
    </recommendedName>
</protein>
<sequence>MYNVIVPSKVSLEIITELDFWSQKNESFTEKVAVEIDFHLTQTLKYNPGFGAMKAKTANLYYYLIQKRFKLVFEVDELNKQVIVHYFFNTRKAISEYI</sequence>
<dbReference type="OrthoDB" id="9837644at2"/>
<dbReference type="Proteomes" id="UP000515847">
    <property type="component" value="Chromosome"/>
</dbReference>
<dbReference type="AlphaFoldDB" id="A0A7G6E669"/>
<accession>A0A7G6E669</accession>
<evidence type="ECO:0000313" key="2">
    <source>
        <dbReference type="Proteomes" id="UP000515847"/>
    </source>
</evidence>
<gene>
    <name evidence="1" type="ORF">BR63_15610</name>
</gene>
<evidence type="ECO:0008006" key="3">
    <source>
        <dbReference type="Google" id="ProtNLM"/>
    </source>
</evidence>
<dbReference type="KEGG" id="tfr:BR63_15610"/>
<evidence type="ECO:0000313" key="1">
    <source>
        <dbReference type="EMBL" id="QNB47573.1"/>
    </source>
</evidence>
<proteinExistence type="predicted"/>
<dbReference type="EMBL" id="CP045798">
    <property type="protein sequence ID" value="QNB47573.1"/>
    <property type="molecule type" value="Genomic_DNA"/>
</dbReference>
<reference evidence="1 2" key="1">
    <citation type="journal article" date="2019" name="Front. Microbiol.">
        <title>Thermoanaerosceptrum fracticalcis gen. nov. sp. nov., a Novel Fumarate-Fermenting Microorganism From a Deep Fractured Carbonate Aquifer of the US Great Basin.</title>
        <authorList>
            <person name="Hamilton-Brehm S.D."/>
            <person name="Stewart L.E."/>
            <person name="Zavarin M."/>
            <person name="Caldwell M."/>
            <person name="Lawson P.A."/>
            <person name="Onstott T.C."/>
            <person name="Grzymski J."/>
            <person name="Neveux I."/>
            <person name="Lollar B.S."/>
            <person name="Russell C.E."/>
            <person name="Moser D.P."/>
        </authorList>
    </citation>
    <scope>NUCLEOTIDE SEQUENCE [LARGE SCALE GENOMIC DNA]</scope>
    <source>
        <strain evidence="1 2">DRI-13</strain>
    </source>
</reference>
<name>A0A7G6E669_THEFR</name>
<dbReference type="RefSeq" id="WP_034421905.1">
    <property type="nucleotide sequence ID" value="NZ_CP045798.1"/>
</dbReference>